<dbReference type="AlphaFoldDB" id="A0A081L6W7"/>
<protein>
    <submittedName>
        <fullName evidence="5">IucA/IucC family siderophore biosynthesis protein</fullName>
    </submittedName>
</protein>
<evidence type="ECO:0000256" key="2">
    <source>
        <dbReference type="ARBA" id="ARBA00007832"/>
    </source>
</evidence>
<dbReference type="eggNOG" id="COG4264">
    <property type="taxonomic scope" value="Bacteria"/>
</dbReference>
<dbReference type="OrthoDB" id="2989563at2"/>
<evidence type="ECO:0000313" key="5">
    <source>
        <dbReference type="EMBL" id="KEP24993.1"/>
    </source>
</evidence>
<comment type="similarity">
    <text evidence="2">Belongs to the IucA/IucC family.</text>
</comment>
<comment type="pathway">
    <text evidence="1">Siderophore biosynthesis.</text>
</comment>
<dbReference type="PANTHER" id="PTHR34384:SF5">
    <property type="entry name" value="L-2,3-DIAMINOPROPANOATE--CITRATE LIGASE"/>
    <property type="match status" value="1"/>
</dbReference>
<evidence type="ECO:0000313" key="6">
    <source>
        <dbReference type="Proteomes" id="UP000028091"/>
    </source>
</evidence>
<proteinExistence type="inferred from homology"/>
<dbReference type="GO" id="GO:0019290">
    <property type="term" value="P:siderophore biosynthetic process"/>
    <property type="evidence" value="ECO:0007669"/>
    <property type="project" value="InterPro"/>
</dbReference>
<name>A0A081L6W7_9BACI</name>
<accession>A0A081L6W7</accession>
<reference evidence="5 6" key="1">
    <citation type="submission" date="2012-09" db="EMBL/GenBank/DDBJ databases">
        <title>Genome Sequence of Bacillus sp. DW5-4.</title>
        <authorList>
            <person name="Lai Q."/>
            <person name="Liu Y."/>
            <person name="Shao Z."/>
        </authorList>
    </citation>
    <scope>NUCLEOTIDE SEQUENCE [LARGE SCALE GENOMIC DNA]</scope>
    <source>
        <strain evidence="5 6">DW5-4</strain>
    </source>
</reference>
<dbReference type="Pfam" id="PF06276">
    <property type="entry name" value="FhuF"/>
    <property type="match status" value="1"/>
</dbReference>
<dbReference type="Gene3D" id="6.10.250.3370">
    <property type="match status" value="1"/>
</dbReference>
<dbReference type="PANTHER" id="PTHR34384">
    <property type="entry name" value="L-2,3-DIAMINOPROPANOATE--CITRATE LIGASE"/>
    <property type="match status" value="1"/>
</dbReference>
<gene>
    <name evidence="5" type="ORF">BA70_12670</name>
</gene>
<dbReference type="GO" id="GO:0016881">
    <property type="term" value="F:acid-amino acid ligase activity"/>
    <property type="evidence" value="ECO:0007669"/>
    <property type="project" value="UniProtKB-ARBA"/>
</dbReference>
<comment type="caution">
    <text evidence="5">The sequence shown here is derived from an EMBL/GenBank/DDBJ whole genome shotgun (WGS) entry which is preliminary data.</text>
</comment>
<organism evidence="5 6">
    <name type="scientific">Bacillus zhangzhouensis</name>
    <dbReference type="NCBI Taxonomy" id="1178540"/>
    <lineage>
        <taxon>Bacteria</taxon>
        <taxon>Bacillati</taxon>
        <taxon>Bacillota</taxon>
        <taxon>Bacilli</taxon>
        <taxon>Bacillales</taxon>
        <taxon>Bacillaceae</taxon>
        <taxon>Bacillus</taxon>
    </lineage>
</organism>
<dbReference type="EMBL" id="JOTP01000036">
    <property type="protein sequence ID" value="KEP24993.1"/>
    <property type="molecule type" value="Genomic_DNA"/>
</dbReference>
<evidence type="ECO:0000259" key="3">
    <source>
        <dbReference type="Pfam" id="PF04183"/>
    </source>
</evidence>
<evidence type="ECO:0000259" key="4">
    <source>
        <dbReference type="Pfam" id="PF06276"/>
    </source>
</evidence>
<dbReference type="InterPro" id="IPR037455">
    <property type="entry name" value="LucA/IucC-like"/>
</dbReference>
<sequence>MSPYKQMAENATMQSFLNCFLRETGIDRSAKKETKADGSHVFVAKLAKQDLELVIPIKYFSPVGRHLFDFPIRFRPQGSEQEGTIVDYTTLVALCSKELLIEYGRTDAEDEFMLRIILSCRNIERFLKERESDRTALSQADFEYIEAEQSLLLGHLTHPTPKSRQGMTEEEEAIYSPELKGSFQLHYFKAHHSIVLQDSSISQSAANLMLEELSRQMPEEKESLHTLTEDGEYVLIPIHPLQVKVVMEKAFVKRYVEEGKLTYLGPIGSEYTATSSFRTVYQKDSAYMLKFSVPVKITNSLRVNKQKELDRGVEMSRILKTELGVSLYDQFSGFRVIEDPAYLSIQGDEAESGFEVVIRQNPFLHREKGASLIAGLCQDHAYGGKSRLAGIIHDLADAEGRSTEAVSKDWFRQYLTISLEPMLWLFETYGLALEAHQQNAVVQLKNGYPDTFYYRDNQGYYYSESKKDKLANLVQNLSVRSETICADDVAVERLRYYFFFNHLFGLINGFGTERLAKEEDLLALVRDTLLAHEGKYGASDLTNSLLRSKELPSKANLLTRFEDMDELTGSLETQSRYTSVLNPLFLHKEALIG</sequence>
<keyword evidence="6" id="KW-1185">Reference proteome</keyword>
<feature type="domain" description="Aerobactin siderophore biosynthesis IucA/IucC-like C-terminal" evidence="4">
    <location>
        <begin position="409"/>
        <end position="568"/>
    </location>
</feature>
<dbReference type="Pfam" id="PF04183">
    <property type="entry name" value="IucA_IucC"/>
    <property type="match status" value="1"/>
</dbReference>
<dbReference type="Proteomes" id="UP000028091">
    <property type="component" value="Unassembled WGS sequence"/>
</dbReference>
<feature type="domain" description="Aerobactin siderophore biosynthesis IucA/IucC N-terminal" evidence="3">
    <location>
        <begin position="144"/>
        <end position="378"/>
    </location>
</feature>
<dbReference type="InterPro" id="IPR022770">
    <property type="entry name" value="IucA/IucC-like_C"/>
</dbReference>
<dbReference type="RefSeq" id="WP_034324970.1">
    <property type="nucleotide sequence ID" value="NZ_JOTP01000036.1"/>
</dbReference>
<dbReference type="InterPro" id="IPR007310">
    <property type="entry name" value="Aerobactin_biosyn_IucA/IucC_N"/>
</dbReference>
<evidence type="ECO:0000256" key="1">
    <source>
        <dbReference type="ARBA" id="ARBA00004924"/>
    </source>
</evidence>
<dbReference type="Gene3D" id="1.10.510.40">
    <property type="match status" value="1"/>
</dbReference>